<sequence>MISRQRPVFPAFDPADYIELADELASRPEQATKRTAADRAYYAAFLISREQLTAKGYIIPHYGSQDHEDVTETLKRKDLLGTYGNQEFRLRKARNRVTYDIRDLTYSQEQPSLKWMIATAKEIINRVLKIPAYSPEK</sequence>
<dbReference type="AlphaFoldDB" id="X1EQ52"/>
<evidence type="ECO:0000313" key="1">
    <source>
        <dbReference type="EMBL" id="GAH34717.1"/>
    </source>
</evidence>
<dbReference type="EMBL" id="BARU01010588">
    <property type="protein sequence ID" value="GAH34717.1"/>
    <property type="molecule type" value="Genomic_DNA"/>
</dbReference>
<evidence type="ECO:0008006" key="2">
    <source>
        <dbReference type="Google" id="ProtNLM"/>
    </source>
</evidence>
<comment type="caution">
    <text evidence="1">The sequence shown here is derived from an EMBL/GenBank/DDBJ whole genome shotgun (WGS) entry which is preliminary data.</text>
</comment>
<gene>
    <name evidence="1" type="ORF">S03H2_20142</name>
</gene>
<organism evidence="1">
    <name type="scientific">marine sediment metagenome</name>
    <dbReference type="NCBI Taxonomy" id="412755"/>
    <lineage>
        <taxon>unclassified sequences</taxon>
        <taxon>metagenomes</taxon>
        <taxon>ecological metagenomes</taxon>
    </lineage>
</organism>
<name>X1EQ52_9ZZZZ</name>
<proteinExistence type="predicted"/>
<protein>
    <recommendedName>
        <fullName evidence="2">HEPN domain-containing protein</fullName>
    </recommendedName>
</protein>
<reference evidence="1" key="1">
    <citation type="journal article" date="2014" name="Front. Microbiol.">
        <title>High frequency of phylogenetically diverse reductive dehalogenase-homologous genes in deep subseafloor sedimentary metagenomes.</title>
        <authorList>
            <person name="Kawai M."/>
            <person name="Futagami T."/>
            <person name="Toyoda A."/>
            <person name="Takaki Y."/>
            <person name="Nishi S."/>
            <person name="Hori S."/>
            <person name="Arai W."/>
            <person name="Tsubouchi T."/>
            <person name="Morono Y."/>
            <person name="Uchiyama I."/>
            <person name="Ito T."/>
            <person name="Fujiyama A."/>
            <person name="Inagaki F."/>
            <person name="Takami H."/>
        </authorList>
    </citation>
    <scope>NUCLEOTIDE SEQUENCE</scope>
    <source>
        <strain evidence="1">Expedition CK06-06</strain>
    </source>
</reference>
<dbReference type="Gene3D" id="1.20.120.330">
    <property type="entry name" value="Nucleotidyltransferases domain 2"/>
    <property type="match status" value="1"/>
</dbReference>
<accession>X1EQ52</accession>